<dbReference type="RefSeq" id="WP_073278777.1">
    <property type="nucleotide sequence ID" value="NZ_FRAC01000023.1"/>
</dbReference>
<name>A0A1M6XYW2_9FIRM</name>
<evidence type="ECO:0000256" key="1">
    <source>
        <dbReference type="SAM" id="Coils"/>
    </source>
</evidence>
<feature type="coiled-coil region" evidence="1">
    <location>
        <begin position="237"/>
        <end position="271"/>
    </location>
</feature>
<gene>
    <name evidence="3" type="ORF">SAMN02745136_04121</name>
</gene>
<feature type="coiled-coil region" evidence="1">
    <location>
        <begin position="23"/>
        <end position="50"/>
    </location>
</feature>
<evidence type="ECO:0000313" key="3">
    <source>
        <dbReference type="EMBL" id="SHL11076.1"/>
    </source>
</evidence>
<dbReference type="EMBL" id="FRAC01000023">
    <property type="protein sequence ID" value="SHL11076.1"/>
    <property type="molecule type" value="Genomic_DNA"/>
</dbReference>
<protein>
    <submittedName>
        <fullName evidence="3">Uncharacterized protein</fullName>
    </submittedName>
</protein>
<feature type="coiled-coil region" evidence="1">
    <location>
        <begin position="299"/>
        <end position="326"/>
    </location>
</feature>
<keyword evidence="2" id="KW-0472">Membrane</keyword>
<feature type="transmembrane region" description="Helical" evidence="2">
    <location>
        <begin position="148"/>
        <end position="170"/>
    </location>
</feature>
<evidence type="ECO:0000256" key="2">
    <source>
        <dbReference type="SAM" id="Phobius"/>
    </source>
</evidence>
<reference evidence="3 4" key="1">
    <citation type="submission" date="2016-11" db="EMBL/GenBank/DDBJ databases">
        <authorList>
            <person name="Jaros S."/>
            <person name="Januszkiewicz K."/>
            <person name="Wedrychowicz H."/>
        </authorList>
    </citation>
    <scope>NUCLEOTIDE SEQUENCE [LARGE SCALE GENOMIC DNA]</scope>
    <source>
        <strain evidence="3 4">DSM 15929</strain>
    </source>
</reference>
<dbReference type="AlphaFoldDB" id="A0A1M6XYW2"/>
<accession>A0A1M6XYW2</accession>
<dbReference type="OrthoDB" id="1935355at2"/>
<proteinExistence type="predicted"/>
<evidence type="ECO:0000313" key="4">
    <source>
        <dbReference type="Proteomes" id="UP000184386"/>
    </source>
</evidence>
<keyword evidence="2" id="KW-0812">Transmembrane</keyword>
<keyword evidence="4" id="KW-1185">Reference proteome</keyword>
<organism evidence="3 4">
    <name type="scientific">Anaerocolumna jejuensis DSM 15929</name>
    <dbReference type="NCBI Taxonomy" id="1121322"/>
    <lineage>
        <taxon>Bacteria</taxon>
        <taxon>Bacillati</taxon>
        <taxon>Bacillota</taxon>
        <taxon>Clostridia</taxon>
        <taxon>Lachnospirales</taxon>
        <taxon>Lachnospiraceae</taxon>
        <taxon>Anaerocolumna</taxon>
    </lineage>
</organism>
<feature type="transmembrane region" description="Helical" evidence="2">
    <location>
        <begin position="176"/>
        <end position="197"/>
    </location>
</feature>
<keyword evidence="2" id="KW-1133">Transmembrane helix</keyword>
<keyword evidence="1" id="KW-0175">Coiled coil</keyword>
<dbReference type="Proteomes" id="UP000184386">
    <property type="component" value="Unassembled WGS sequence"/>
</dbReference>
<sequence length="372" mass="43358">MQGNILSGGIKELEAVKQKLADLTACQNQNEGLELQEARLEKSIKGMEKDIADEIGTTLRQRKEEIEKTYDAQLDLTRQQIKKIKNRKMKSKTEKVNERIDNETAGTKEEYRLFNLEIRDLYKSDKIPLAFHNRLFYALFFPGKPLDFLIIILTVALLLLALPYFIYTMVLPVEKLLYLFLLYALIVLVFGGIYLMIENNIKNRHQNTFAQVQKIRRQMRLTRRAIKNIKKGILKDKDESTYDLEDFDRELEELEQELVKINAGKKEALSTFENSTRNVIREEINQQHQEELLGLKTEYAKAYSDIKEVQESIKNLSLEIASEYEAYIGKEFLTKEKLDALIQLMQEKNIATISEAITCYRTEQTETTVSQH</sequence>